<dbReference type="Proteomes" id="UP001163387">
    <property type="component" value="Chromosome"/>
</dbReference>
<accession>A0ABN6T0Z0</accession>
<keyword evidence="2" id="KW-1185">Reference proteome</keyword>
<organism evidence="1 2">
    <name type="scientific">Spiroplasma ixodetis</name>
    <dbReference type="NCBI Taxonomy" id="2141"/>
    <lineage>
        <taxon>Bacteria</taxon>
        <taxon>Bacillati</taxon>
        <taxon>Mycoplasmatota</taxon>
        <taxon>Mollicutes</taxon>
        <taxon>Entomoplasmatales</taxon>
        <taxon>Spiroplasmataceae</taxon>
        <taxon>Spiroplasma</taxon>
    </lineage>
</organism>
<gene>
    <name evidence="1" type="ORF">SHM_06400</name>
</gene>
<reference evidence="1 2" key="1">
    <citation type="journal article" date="2022" name="Front. Microbiol.">
        <title>Male-killing mechanisms vary between Spiroplasma species.</title>
        <authorList>
            <person name="Arai H."/>
            <person name="Inoue M."/>
            <person name="Kageyama D."/>
        </authorList>
    </citation>
    <scope>NUCLEOTIDE SEQUENCE [LARGE SCALE GENOMIC DNA]</scope>
    <source>
        <strain evidence="2">sHm</strain>
    </source>
</reference>
<sequence length="51" mass="6441">MRCKYCSKRLWLTQYMCDRCMMNRVDEFLKKQEELNNNFKIIVRKNNYVKN</sequence>
<proteinExistence type="predicted"/>
<dbReference type="EMBL" id="AP026933">
    <property type="protein sequence ID" value="BDT02994.1"/>
    <property type="molecule type" value="Genomic_DNA"/>
</dbReference>
<protein>
    <submittedName>
        <fullName evidence="1">Uncharacterized protein</fullName>
    </submittedName>
</protein>
<name>A0ABN6T0Z0_9MOLU</name>
<evidence type="ECO:0000313" key="1">
    <source>
        <dbReference type="EMBL" id="BDT02994.1"/>
    </source>
</evidence>
<evidence type="ECO:0000313" key="2">
    <source>
        <dbReference type="Proteomes" id="UP001163387"/>
    </source>
</evidence>